<reference evidence="2 3" key="1">
    <citation type="submission" date="2022-05" db="EMBL/GenBank/DDBJ databases">
        <authorList>
            <consortium name="Genoscope - CEA"/>
            <person name="William W."/>
        </authorList>
    </citation>
    <scope>NUCLEOTIDE SEQUENCE [LARGE SCALE GENOMIC DNA]</scope>
</reference>
<sequence length="954" mass="110325">MDSNTGLDFQRIVVTDTETLDKHSNIMEKLRLEDRLPEGRRTYEELLEKVGLKFEHDHDPRGAERTCQHFVFQGQCLVLGDSGVGKTSLVKAISGKPFDEMELRTTGIEQSLVDEKWQNLDTKDLIFGNVNRFFLEIFVQLMLYGRAGNVIFQQSRFWKNNSGFFLLLLGIIFSLTITKIITDPPTENHIVFLISIIYSAFVFLFFLVCETCFVFSPKEDRRLKVSLCCFMVNPRGILVGTFLSVGLLRFHREISYGEPSKTAIFQVALSIATVIALSYVAFLLLRGPRSFSLEQKCPQPGQLKLNNQRPIEVIFFSRFILNTFVSFILVTTAGVFYSNILHQFSIVMVIVYSAFFMAESVPRILKSLPEWHQWAKFFLIIIFLLCVFACLPSSSEKLAMTFLVLLCHTLHQEYFWLESAISTPSEDHVGPGTFTAVQLEKAVIDHKKLKNALNQKWSSLKLKILDFAGDKEYQAYFHMFLRSQAIYVIVFNMAEFAEDSLRDLTTKIKSLHFWLESVCSHVTSSTPIFLVGTHRGNMERSTMERINENLKRNFWELFCGELVVNKVDELFFFPVENSLGQNDSGIQIFQRAIIATVEELKETIGRNIPLSWIQIQDALISMKSDKGAKVCVRFEEFPTVFDNFICTNWTEDTLEYFHEKGFMMYLNKEPKRVLLNPDVLIDIIIRLITKQPEGIPQRSYRRHWNLLQEKGMLTKFLLEFLLESVLSKVESKEDVTAFLEEYDLICLLTHKMAPLNGERLTPTYFVPALLPISTDENIQLWKGRSTDKKFFVFFKKFLPEPLFHCLLSRAHKNSKIQFPRSQPLVYRDAGRFWLDSRQPYRLKLLKDMKMIEVTFTSSLQSWNPSDVLCMVFSMVDGVCQQSFPFVKFHCGPACPSLECPGHQDEDDFLVHPAGEPSIKRCHVYNIMPGRQGDKIPFMYCVNHCFEDELIEWIP</sequence>
<dbReference type="Gene3D" id="3.40.50.300">
    <property type="entry name" value="P-loop containing nucleotide triphosphate hydrolases"/>
    <property type="match status" value="2"/>
</dbReference>
<dbReference type="Proteomes" id="UP001159428">
    <property type="component" value="Unassembled WGS sequence"/>
</dbReference>
<comment type="caution">
    <text evidence="2">The sequence shown here is derived from an EMBL/GenBank/DDBJ whole genome shotgun (WGS) entry which is preliminary data.</text>
</comment>
<evidence type="ECO:0000313" key="3">
    <source>
        <dbReference type="Proteomes" id="UP001159428"/>
    </source>
</evidence>
<keyword evidence="1" id="KW-0472">Membrane</keyword>
<dbReference type="InterPro" id="IPR027417">
    <property type="entry name" value="P-loop_NTPase"/>
</dbReference>
<feature type="transmembrane region" description="Helical" evidence="1">
    <location>
        <begin position="344"/>
        <end position="365"/>
    </location>
</feature>
<organism evidence="2 3">
    <name type="scientific">Pocillopora meandrina</name>
    <dbReference type="NCBI Taxonomy" id="46732"/>
    <lineage>
        <taxon>Eukaryota</taxon>
        <taxon>Metazoa</taxon>
        <taxon>Cnidaria</taxon>
        <taxon>Anthozoa</taxon>
        <taxon>Hexacorallia</taxon>
        <taxon>Scleractinia</taxon>
        <taxon>Astrocoeniina</taxon>
        <taxon>Pocilloporidae</taxon>
        <taxon>Pocillopora</taxon>
    </lineage>
</organism>
<gene>
    <name evidence="2" type="ORF">PMEA_00028365</name>
</gene>
<dbReference type="SUPFAM" id="SSF52540">
    <property type="entry name" value="P-loop containing nucleoside triphosphate hydrolases"/>
    <property type="match status" value="1"/>
</dbReference>
<dbReference type="EMBL" id="CALNXJ010000006">
    <property type="protein sequence ID" value="CAH3041757.1"/>
    <property type="molecule type" value="Genomic_DNA"/>
</dbReference>
<evidence type="ECO:0000256" key="1">
    <source>
        <dbReference type="SAM" id="Phobius"/>
    </source>
</evidence>
<keyword evidence="1" id="KW-0812">Transmembrane</keyword>
<accession>A0AAU9W0E4</accession>
<feature type="transmembrane region" description="Helical" evidence="1">
    <location>
        <begin position="188"/>
        <end position="215"/>
    </location>
</feature>
<name>A0AAU9W0E4_9CNID</name>
<evidence type="ECO:0000313" key="2">
    <source>
        <dbReference type="EMBL" id="CAH3041757.1"/>
    </source>
</evidence>
<protein>
    <submittedName>
        <fullName evidence="2">Uncharacterized protein</fullName>
    </submittedName>
</protein>
<feature type="transmembrane region" description="Helical" evidence="1">
    <location>
        <begin position="164"/>
        <end position="182"/>
    </location>
</feature>
<proteinExistence type="predicted"/>
<feature type="transmembrane region" description="Helical" evidence="1">
    <location>
        <begin position="263"/>
        <end position="285"/>
    </location>
</feature>
<keyword evidence="3" id="KW-1185">Reference proteome</keyword>
<dbReference type="Pfam" id="PF08477">
    <property type="entry name" value="Roc"/>
    <property type="match status" value="1"/>
</dbReference>
<dbReference type="AlphaFoldDB" id="A0AAU9W0E4"/>
<feature type="transmembrane region" description="Helical" evidence="1">
    <location>
        <begin position="227"/>
        <end position="251"/>
    </location>
</feature>
<feature type="transmembrane region" description="Helical" evidence="1">
    <location>
        <begin position="319"/>
        <end position="338"/>
    </location>
</feature>
<keyword evidence="1" id="KW-1133">Transmembrane helix</keyword>
<feature type="transmembrane region" description="Helical" evidence="1">
    <location>
        <begin position="377"/>
        <end position="395"/>
    </location>
</feature>